<evidence type="ECO:0000313" key="2">
    <source>
        <dbReference type="Proteomes" id="UP000199584"/>
    </source>
</evidence>
<accession>A0A1I6DQH1</accession>
<dbReference type="AlphaFoldDB" id="A0A1I6DQH1"/>
<keyword evidence="2" id="KW-1185">Reference proteome</keyword>
<dbReference type="Proteomes" id="UP000199584">
    <property type="component" value="Unassembled WGS sequence"/>
</dbReference>
<organism evidence="1 2">
    <name type="scientific">Desulfoscipio geothermicus DSM 3669</name>
    <dbReference type="NCBI Taxonomy" id="1121426"/>
    <lineage>
        <taxon>Bacteria</taxon>
        <taxon>Bacillati</taxon>
        <taxon>Bacillota</taxon>
        <taxon>Clostridia</taxon>
        <taxon>Eubacteriales</taxon>
        <taxon>Desulfallaceae</taxon>
        <taxon>Desulfoscipio</taxon>
    </lineage>
</organism>
<dbReference type="EMBL" id="FOYM01000015">
    <property type="protein sequence ID" value="SFR07710.1"/>
    <property type="molecule type" value="Genomic_DNA"/>
</dbReference>
<sequence length="90" mass="10055">MIITVNHINNTFIGYFSIFVYPVLGNHEERYPLGTRCRPFNAGQQQMNNVFCQVVVTAGDKAFGSLNFINARSICRVSLGGYITLCTGHH</sequence>
<gene>
    <name evidence="1" type="ORF">SAMN05660706_11513</name>
</gene>
<reference evidence="2" key="1">
    <citation type="submission" date="2016-10" db="EMBL/GenBank/DDBJ databases">
        <authorList>
            <person name="Varghese N."/>
            <person name="Submissions S."/>
        </authorList>
    </citation>
    <scope>NUCLEOTIDE SEQUENCE [LARGE SCALE GENOMIC DNA]</scope>
    <source>
        <strain evidence="2">DSM 3669</strain>
    </source>
</reference>
<name>A0A1I6DQH1_9FIRM</name>
<proteinExistence type="predicted"/>
<protein>
    <submittedName>
        <fullName evidence="1">Uncharacterized protein</fullName>
    </submittedName>
</protein>
<evidence type="ECO:0000313" key="1">
    <source>
        <dbReference type="EMBL" id="SFR07710.1"/>
    </source>
</evidence>